<gene>
    <name evidence="1" type="ORF">HCDG_03912</name>
</gene>
<evidence type="ECO:0000313" key="1">
    <source>
        <dbReference type="EMBL" id="EER42453.1"/>
    </source>
</evidence>
<dbReference type="OMA" id="GRLYWDT"/>
<dbReference type="EMBL" id="GG692422">
    <property type="protein sequence ID" value="EER42453.1"/>
    <property type="molecule type" value="Genomic_DNA"/>
</dbReference>
<protein>
    <recommendedName>
        <fullName evidence="3">BTB domain-containing protein</fullName>
    </recommendedName>
</protein>
<dbReference type="HOGENOM" id="CLU_047984_0_0_1"/>
<dbReference type="Proteomes" id="UP000002624">
    <property type="component" value="Unassembled WGS sequence"/>
</dbReference>
<name>C6HB30_AJECH</name>
<evidence type="ECO:0000313" key="2">
    <source>
        <dbReference type="Proteomes" id="UP000002624"/>
    </source>
</evidence>
<sequence>MNKLWHFYPKIHPIRPLKPGECFLIQYRDKGQKELWIGVICSNLMIPDEAWRHCPVGSPPRAGQWTTQLDRRHYPIYLPKKGRIIWAHFIHLFEIHRSRYDEFESCPDFSVFCEVLNLALKGRDVVFWERMALGEFKERKEMIRLTTAGGLQPRSTTTTTLIKTTQQVRSSPIQDGCSLSGESIEEPVAQVSQATQLMKTADSQRIRCKEPLLGRVDVYIGVGTSRKIYNIPRHCVAKSGLLESSLMRKNQTTTASDPILDNTSHADFAVLLSFLEIGEYTPQLITSRKSHHHLENKPSTSRNRGITFYLEGLVTHEEHENEVLRCGYIYTLAQTFEIPALQALVLRKLRLGFPVISYKTMLTMIAYVFPRLDTNHITDANNPNGTGSPPAAPPGTLAEHYAKEEEPLRAYLVEWLVVNMVAASRVEGRLYWDTVSRFEGLKKTVMIRAAEMEIEEPGKCAAGHFQAPLGSMMARVFGDVT</sequence>
<organism evidence="1 2">
    <name type="scientific">Ajellomyces capsulatus (strain H143)</name>
    <name type="common">Darling's disease fungus</name>
    <name type="synonym">Histoplasma capsulatum</name>
    <dbReference type="NCBI Taxonomy" id="544712"/>
    <lineage>
        <taxon>Eukaryota</taxon>
        <taxon>Fungi</taxon>
        <taxon>Dikarya</taxon>
        <taxon>Ascomycota</taxon>
        <taxon>Pezizomycotina</taxon>
        <taxon>Eurotiomycetes</taxon>
        <taxon>Eurotiomycetidae</taxon>
        <taxon>Onygenales</taxon>
        <taxon>Ajellomycetaceae</taxon>
        <taxon>Histoplasma</taxon>
    </lineage>
</organism>
<dbReference type="VEuPathDB" id="FungiDB:HCDG_03912"/>
<proteinExistence type="predicted"/>
<reference evidence="2" key="1">
    <citation type="submission" date="2009-05" db="EMBL/GenBank/DDBJ databases">
        <title>The genome sequence of Ajellomyces capsulatus strain H143.</title>
        <authorList>
            <person name="Champion M."/>
            <person name="Cuomo C.A."/>
            <person name="Ma L.-J."/>
            <person name="Henn M.R."/>
            <person name="Sil A."/>
            <person name="Goldman B."/>
            <person name="Young S.K."/>
            <person name="Kodira C.D."/>
            <person name="Zeng Q."/>
            <person name="Koehrsen M."/>
            <person name="Alvarado L."/>
            <person name="Berlin A.M."/>
            <person name="Borenstein D."/>
            <person name="Chen Z."/>
            <person name="Engels R."/>
            <person name="Freedman E."/>
            <person name="Gellesch M."/>
            <person name="Goldberg J."/>
            <person name="Griggs A."/>
            <person name="Gujja S."/>
            <person name="Heiman D.I."/>
            <person name="Hepburn T.A."/>
            <person name="Howarth C."/>
            <person name="Jen D."/>
            <person name="Larson L."/>
            <person name="Lewis B."/>
            <person name="Mehta T."/>
            <person name="Park D."/>
            <person name="Pearson M."/>
            <person name="Roberts A."/>
            <person name="Saif S."/>
            <person name="Shea T.D."/>
            <person name="Shenoy N."/>
            <person name="Sisk P."/>
            <person name="Stolte C."/>
            <person name="Sykes S."/>
            <person name="Walk T."/>
            <person name="White J."/>
            <person name="Yandava C."/>
            <person name="Klein B."/>
            <person name="McEwen J.G."/>
            <person name="Puccia R."/>
            <person name="Goldman G.H."/>
            <person name="Felipe M.S."/>
            <person name="Nino-Vega G."/>
            <person name="San-Blas G."/>
            <person name="Taylor J.W."/>
            <person name="Mendoza L."/>
            <person name="Galagan J.E."/>
            <person name="Nusbaum C."/>
            <person name="Birren B.W."/>
        </authorList>
    </citation>
    <scope>NUCLEOTIDE SEQUENCE [LARGE SCALE GENOMIC DNA]</scope>
    <source>
        <strain evidence="2">H143</strain>
    </source>
</reference>
<dbReference type="eggNOG" id="ENOG502RVVV">
    <property type="taxonomic scope" value="Eukaryota"/>
</dbReference>
<dbReference type="OrthoDB" id="4227269at2759"/>
<accession>C6HB30</accession>
<dbReference type="AlphaFoldDB" id="C6HB30"/>
<evidence type="ECO:0008006" key="3">
    <source>
        <dbReference type="Google" id="ProtNLM"/>
    </source>
</evidence>